<reference evidence="7 8" key="1">
    <citation type="submission" date="2017-01" db="EMBL/GenBank/DDBJ databases">
        <authorList>
            <person name="Mah S.A."/>
            <person name="Swanson W.J."/>
            <person name="Moy G.W."/>
            <person name="Vacquier V.D."/>
        </authorList>
    </citation>
    <scope>NUCLEOTIDE SEQUENCE [LARGE SCALE GENOMIC DNA]</scope>
    <source>
        <strain evidence="7 8">DSM 7027</strain>
    </source>
</reference>
<evidence type="ECO:0000256" key="1">
    <source>
        <dbReference type="ARBA" id="ARBA00001946"/>
    </source>
</evidence>
<dbReference type="SUPFAM" id="SSF55073">
    <property type="entry name" value="Nucleotide cyclase"/>
    <property type="match status" value="1"/>
</dbReference>
<dbReference type="EMBL" id="FTMN01000007">
    <property type="protein sequence ID" value="SIQ66293.1"/>
    <property type="molecule type" value="Genomic_DNA"/>
</dbReference>
<dbReference type="InterPro" id="IPR043128">
    <property type="entry name" value="Rev_trsase/Diguanyl_cyclase"/>
</dbReference>
<evidence type="ECO:0000256" key="2">
    <source>
        <dbReference type="ARBA" id="ARBA00012528"/>
    </source>
</evidence>
<dbReference type="Gene3D" id="3.40.190.10">
    <property type="entry name" value="Periplasmic binding protein-like II"/>
    <property type="match status" value="6"/>
</dbReference>
<accession>A0A1N6UL03</accession>
<dbReference type="NCBIfam" id="TIGR00254">
    <property type="entry name" value="GGDEF"/>
    <property type="match status" value="1"/>
</dbReference>
<feature type="domain" description="GGDEF" evidence="6">
    <location>
        <begin position="846"/>
        <end position="975"/>
    </location>
</feature>
<feature type="signal peptide" evidence="5">
    <location>
        <begin position="1"/>
        <end position="24"/>
    </location>
</feature>
<dbReference type="RefSeq" id="WP_076463866.1">
    <property type="nucleotide sequence ID" value="NZ_FTMN01000007.1"/>
</dbReference>
<organism evidence="7 8">
    <name type="scientific">Marinobacterium stanieri</name>
    <dbReference type="NCBI Taxonomy" id="49186"/>
    <lineage>
        <taxon>Bacteria</taxon>
        <taxon>Pseudomonadati</taxon>
        <taxon>Pseudomonadota</taxon>
        <taxon>Gammaproteobacteria</taxon>
        <taxon>Oceanospirillales</taxon>
        <taxon>Oceanospirillaceae</taxon>
        <taxon>Marinobacterium</taxon>
    </lineage>
</organism>
<dbReference type="SMART" id="SM00267">
    <property type="entry name" value="GGDEF"/>
    <property type="match status" value="1"/>
</dbReference>
<dbReference type="STRING" id="49186.SAMN05421647_10785"/>
<comment type="cofactor">
    <cofactor evidence="1">
        <name>Mg(2+)</name>
        <dbReference type="ChEBI" id="CHEBI:18420"/>
    </cofactor>
</comment>
<proteinExistence type="predicted"/>
<dbReference type="SUPFAM" id="SSF53850">
    <property type="entry name" value="Periplasmic binding protein-like II"/>
    <property type="match status" value="3"/>
</dbReference>
<dbReference type="PANTHER" id="PTHR45138:SF9">
    <property type="entry name" value="DIGUANYLATE CYCLASE DGCM-RELATED"/>
    <property type="match status" value="1"/>
</dbReference>
<dbReference type="EC" id="2.7.7.65" evidence="2"/>
<evidence type="ECO:0000256" key="3">
    <source>
        <dbReference type="ARBA" id="ARBA00034247"/>
    </source>
</evidence>
<evidence type="ECO:0000313" key="7">
    <source>
        <dbReference type="EMBL" id="SIQ66293.1"/>
    </source>
</evidence>
<dbReference type="Proteomes" id="UP000186895">
    <property type="component" value="Unassembled WGS sequence"/>
</dbReference>
<dbReference type="eggNOG" id="COG0834">
    <property type="taxonomic scope" value="Bacteria"/>
</dbReference>
<evidence type="ECO:0000256" key="5">
    <source>
        <dbReference type="SAM" id="SignalP"/>
    </source>
</evidence>
<dbReference type="PANTHER" id="PTHR45138">
    <property type="entry name" value="REGULATORY COMPONENTS OF SENSORY TRANSDUCTION SYSTEM"/>
    <property type="match status" value="1"/>
</dbReference>
<dbReference type="InterPro" id="IPR000160">
    <property type="entry name" value="GGDEF_dom"/>
</dbReference>
<name>A0A1N6UL03_9GAMM</name>
<dbReference type="PROSITE" id="PS50887">
    <property type="entry name" value="GGDEF"/>
    <property type="match status" value="1"/>
</dbReference>
<sequence>MTDILRIFFAFACCLLLVTRTAAADVELTPGEQALTEQGKVIEVAVMYDFVPFSYVEDGQLTGFVADLLKLIEAKTGARLQPRISEWSDSLQRLKNKQIDAIANISFKPERTSYTLYTTPYYEIPTVVFTDKQFGNYESLADLSGKHVGVLKDIFYLKELSTREDIRISTYDDYGKLTRALAFGEIDAAIQNLTSGYHYATKNAYTNIKVAGEFTLDTVGREDLRFGVRSDRPAIQSLLQKGLDSISDQEWNQLINRWVGVSSSDFTERRQTIALTPEEREFVKNNPVIRVHNESNFEPYNFFEDGLPQGHSIDFMRMLAKRAGLEVKFVSGRSWNDYLKMMRRGELDVMTNIVYSDERSQYMLFTKPYLRLAQGIFRRQGTEDLDSIEKLKASRLALPEGFFTYQKLSQESGYNLIPARDPLDALMRISTNEADATIEIMSVAEHLMRKYAVPGIVGSNPHQVMASEPLSLRLAVTTDKPILRHILQKAMDSLSEQEKRQLQSKWTGSGALDSNYLHLSGTELAWMESHAAARICTSRSRLPFEKTTEKGDHIGAFADLLDVIRHNAGLSVRLVPVDNFSQALSYLKEGACDLVSRAPPSLESTGISLSHPLLQESLVIATGLDEIYVHDISQVQNQTLAVLEGSHVQHHLETVHPDLNLRLYPDLSHAMDAIASGQVFGLIDTLPSLSRAIVTEHRSDIKISGELADIYPATLATRSSDKTLLQIVNKAIQSIRPEQYETINNRWLQAPVTAEPPDYRLIIQAALATTLLVLLMLVWNRKLARLNANIRDSRNQLMQAHEELKVKNRMLEQLSTTDRLTRLYNRLYLEKAFEEQLARAEQVNGYSFSLLLVDIDHFKQINDRYGHDRGDAVLTDFAAVLKGSCREQDIIARWGGEEFMLVCPDTRLGDAMAQAKSLLYSIQQHRFAHVGHCTASIGVASWQPGDSYQSLCRRADQALYQAKGQGRNRVCREDETPSAR</sequence>
<keyword evidence="5" id="KW-0732">Signal</keyword>
<evidence type="ECO:0000313" key="8">
    <source>
        <dbReference type="Proteomes" id="UP000186895"/>
    </source>
</evidence>
<gene>
    <name evidence="7" type="ORF">SAMN05421647_10785</name>
</gene>
<dbReference type="FunFam" id="3.30.70.270:FF:000001">
    <property type="entry name" value="Diguanylate cyclase domain protein"/>
    <property type="match status" value="1"/>
</dbReference>
<dbReference type="AlphaFoldDB" id="A0A1N6UL03"/>
<feature type="coiled-coil region" evidence="4">
    <location>
        <begin position="776"/>
        <end position="814"/>
    </location>
</feature>
<dbReference type="CDD" id="cd01949">
    <property type="entry name" value="GGDEF"/>
    <property type="match status" value="1"/>
</dbReference>
<dbReference type="InterPro" id="IPR050469">
    <property type="entry name" value="Diguanylate_Cyclase"/>
</dbReference>
<keyword evidence="8" id="KW-1185">Reference proteome</keyword>
<dbReference type="SMART" id="SM00062">
    <property type="entry name" value="PBPb"/>
    <property type="match status" value="3"/>
</dbReference>
<dbReference type="eggNOG" id="COG3706">
    <property type="taxonomic scope" value="Bacteria"/>
</dbReference>
<dbReference type="GO" id="GO:0052621">
    <property type="term" value="F:diguanylate cyclase activity"/>
    <property type="evidence" value="ECO:0007669"/>
    <property type="project" value="UniProtKB-EC"/>
</dbReference>
<evidence type="ECO:0000256" key="4">
    <source>
        <dbReference type="SAM" id="Coils"/>
    </source>
</evidence>
<keyword evidence="4" id="KW-0175">Coiled coil</keyword>
<feature type="chain" id="PRO_5012433033" description="diguanylate cyclase" evidence="5">
    <location>
        <begin position="25"/>
        <end position="980"/>
    </location>
</feature>
<dbReference type="Gene3D" id="3.30.70.270">
    <property type="match status" value="1"/>
</dbReference>
<dbReference type="InterPro" id="IPR001638">
    <property type="entry name" value="Solute-binding_3/MltF_N"/>
</dbReference>
<comment type="catalytic activity">
    <reaction evidence="3">
        <text>2 GTP = 3',3'-c-di-GMP + 2 diphosphate</text>
        <dbReference type="Rhea" id="RHEA:24898"/>
        <dbReference type="ChEBI" id="CHEBI:33019"/>
        <dbReference type="ChEBI" id="CHEBI:37565"/>
        <dbReference type="ChEBI" id="CHEBI:58805"/>
        <dbReference type="EC" id="2.7.7.65"/>
    </reaction>
</comment>
<dbReference type="CDD" id="cd01007">
    <property type="entry name" value="PBP2_BvgS_HisK_like"/>
    <property type="match status" value="2"/>
</dbReference>
<dbReference type="InterPro" id="IPR029787">
    <property type="entry name" value="Nucleotide_cyclase"/>
</dbReference>
<evidence type="ECO:0000259" key="6">
    <source>
        <dbReference type="PROSITE" id="PS50887"/>
    </source>
</evidence>
<protein>
    <recommendedName>
        <fullName evidence="2">diguanylate cyclase</fullName>
        <ecNumber evidence="2">2.7.7.65</ecNumber>
    </recommendedName>
</protein>
<dbReference type="Pfam" id="PF00497">
    <property type="entry name" value="SBP_bac_3"/>
    <property type="match status" value="3"/>
</dbReference>
<dbReference type="Pfam" id="PF00990">
    <property type="entry name" value="GGDEF"/>
    <property type="match status" value="1"/>
</dbReference>